<comment type="caution">
    <text evidence="4">The sequence shown here is derived from an EMBL/GenBank/DDBJ whole genome shotgun (WGS) entry which is preliminary data.</text>
</comment>
<evidence type="ECO:0000313" key="4">
    <source>
        <dbReference type="EMBL" id="KUM59125.1"/>
    </source>
</evidence>
<evidence type="ECO:0000256" key="2">
    <source>
        <dbReference type="ARBA" id="ARBA00023043"/>
    </source>
</evidence>
<sequence length="417" mass="45981">MSRLTLLPTELLLTIAESLPNQKDLSAFTQTTKRTYEVLQTHLYKNNIQNHGTSALLWAAKNGHTALTQKMLDAGARISARPPSSPNHTNPTNVTQIAGNVLSLAASGSHIETLTCLLSETRPGQTYDRDQLREALNEGAIPAHSTEAVKLLLRYNAPLEPIDNLLPNPSALGAAVAAGWAGIIPFLLEAGACPGKNEVPTPLERAITMNQPDIVDMLLEAGIRLVDDGGLCIIAEQNNQRLLEVFVGMGLEIGMCWQGALFAAVMHGQTEMVTGLIEQGANPNLTYDVFMLSFECLRYSTIGFAVQFGQLEVLKLLLEKGVRAERGDLYLARQESFEEAVALLSGCDFENVPRKENVRDFVEKRIRERRRKEPGYESLKMQDSLCDPAMRLELEDVRDNSYPWANDGTHGYTMYVS</sequence>
<dbReference type="PROSITE" id="PS50297">
    <property type="entry name" value="ANK_REP_REGION"/>
    <property type="match status" value="1"/>
</dbReference>
<dbReference type="STRING" id="48697.A0A101MEX8"/>
<dbReference type="Gene3D" id="1.25.40.20">
    <property type="entry name" value="Ankyrin repeat-containing domain"/>
    <property type="match status" value="1"/>
</dbReference>
<dbReference type="EMBL" id="LLXE01000241">
    <property type="protein sequence ID" value="KUM59125.1"/>
    <property type="molecule type" value="Genomic_DNA"/>
</dbReference>
<dbReference type="Proteomes" id="UP000055045">
    <property type="component" value="Unassembled WGS sequence"/>
</dbReference>
<dbReference type="PANTHER" id="PTHR24198">
    <property type="entry name" value="ANKYRIN REPEAT AND PROTEIN KINASE DOMAIN-CONTAINING PROTEIN"/>
    <property type="match status" value="1"/>
</dbReference>
<evidence type="ECO:0000256" key="1">
    <source>
        <dbReference type="ARBA" id="ARBA00022737"/>
    </source>
</evidence>
<accession>A0A101MEX8</accession>
<dbReference type="Pfam" id="PF12796">
    <property type="entry name" value="Ank_2"/>
    <property type="match status" value="1"/>
</dbReference>
<reference evidence="4 5" key="1">
    <citation type="submission" date="2015-10" db="EMBL/GenBank/DDBJ databases">
        <title>Genome sequencing of Penicillium freii.</title>
        <authorList>
            <person name="Nguyen H.D."/>
            <person name="Visagie C.M."/>
            <person name="Seifert K.A."/>
        </authorList>
    </citation>
    <scope>NUCLEOTIDE SEQUENCE [LARGE SCALE GENOMIC DNA]</scope>
    <source>
        <strain evidence="4 5">DAOM 242723</strain>
    </source>
</reference>
<proteinExistence type="predicted"/>
<gene>
    <name evidence="4" type="ORF">ACN42_g8026</name>
</gene>
<organism evidence="4 5">
    <name type="scientific">Penicillium freii</name>
    <dbReference type="NCBI Taxonomy" id="48697"/>
    <lineage>
        <taxon>Eukaryota</taxon>
        <taxon>Fungi</taxon>
        <taxon>Dikarya</taxon>
        <taxon>Ascomycota</taxon>
        <taxon>Pezizomycotina</taxon>
        <taxon>Eurotiomycetes</taxon>
        <taxon>Eurotiomycetidae</taxon>
        <taxon>Eurotiales</taxon>
        <taxon>Aspergillaceae</taxon>
        <taxon>Penicillium</taxon>
    </lineage>
</organism>
<evidence type="ECO:0000256" key="3">
    <source>
        <dbReference type="PROSITE-ProRule" id="PRU00023"/>
    </source>
</evidence>
<name>A0A101MEX8_PENFR</name>
<dbReference type="SMART" id="SM00248">
    <property type="entry name" value="ANK"/>
    <property type="match status" value="4"/>
</dbReference>
<keyword evidence="1" id="KW-0677">Repeat</keyword>
<dbReference type="SUPFAM" id="SSF48403">
    <property type="entry name" value="Ankyrin repeat"/>
    <property type="match status" value="1"/>
</dbReference>
<protein>
    <submittedName>
        <fullName evidence="4">Uncharacterized protein</fullName>
    </submittedName>
</protein>
<keyword evidence="2 3" id="KW-0040">ANK repeat</keyword>
<keyword evidence="5" id="KW-1185">Reference proteome</keyword>
<dbReference type="PANTHER" id="PTHR24198:SF165">
    <property type="entry name" value="ANKYRIN REPEAT-CONTAINING PROTEIN-RELATED"/>
    <property type="match status" value="1"/>
</dbReference>
<dbReference type="InterPro" id="IPR036770">
    <property type="entry name" value="Ankyrin_rpt-contain_sf"/>
</dbReference>
<dbReference type="OrthoDB" id="4772757at2759"/>
<dbReference type="Pfam" id="PF00023">
    <property type="entry name" value="Ank"/>
    <property type="match status" value="1"/>
</dbReference>
<dbReference type="InterPro" id="IPR002110">
    <property type="entry name" value="Ankyrin_rpt"/>
</dbReference>
<feature type="repeat" description="ANK" evidence="3">
    <location>
        <begin position="51"/>
        <end position="83"/>
    </location>
</feature>
<dbReference type="PROSITE" id="PS50088">
    <property type="entry name" value="ANK_REPEAT"/>
    <property type="match status" value="1"/>
</dbReference>
<evidence type="ECO:0000313" key="5">
    <source>
        <dbReference type="Proteomes" id="UP000055045"/>
    </source>
</evidence>
<dbReference type="AlphaFoldDB" id="A0A101MEX8"/>